<organism evidence="5 6">
    <name type="scientific">Agrocybe pediades</name>
    <dbReference type="NCBI Taxonomy" id="84607"/>
    <lineage>
        <taxon>Eukaryota</taxon>
        <taxon>Fungi</taxon>
        <taxon>Dikarya</taxon>
        <taxon>Basidiomycota</taxon>
        <taxon>Agaricomycotina</taxon>
        <taxon>Agaricomycetes</taxon>
        <taxon>Agaricomycetidae</taxon>
        <taxon>Agaricales</taxon>
        <taxon>Agaricineae</taxon>
        <taxon>Strophariaceae</taxon>
        <taxon>Agrocybe</taxon>
    </lineage>
</organism>
<dbReference type="InterPro" id="IPR001138">
    <property type="entry name" value="Zn2Cys6_DnaBD"/>
</dbReference>
<comment type="subcellular location">
    <subcellularLocation>
        <location evidence="1">Nucleus</location>
    </subcellularLocation>
</comment>
<comment type="caution">
    <text evidence="5">The sequence shown here is derived from an EMBL/GenBank/DDBJ whole genome shotgun (WGS) entry which is preliminary data.</text>
</comment>
<gene>
    <name evidence="5" type="ORF">D9613_007941</name>
</gene>
<dbReference type="InterPro" id="IPR036864">
    <property type="entry name" value="Zn2-C6_fun-type_DNA-bd_sf"/>
</dbReference>
<dbReference type="Pfam" id="PF11951">
    <property type="entry name" value="Fungal_trans_2"/>
    <property type="match status" value="1"/>
</dbReference>
<reference evidence="5 6" key="1">
    <citation type="submission" date="2019-12" db="EMBL/GenBank/DDBJ databases">
        <authorList>
            <person name="Floudas D."/>
            <person name="Bentzer J."/>
            <person name="Ahren D."/>
            <person name="Johansson T."/>
            <person name="Persson P."/>
            <person name="Tunlid A."/>
        </authorList>
    </citation>
    <scope>NUCLEOTIDE SEQUENCE [LARGE SCALE GENOMIC DNA]</scope>
    <source>
        <strain evidence="5 6">CBS 102.39</strain>
    </source>
</reference>
<name>A0A8H4QMA4_9AGAR</name>
<keyword evidence="2" id="KW-0539">Nucleus</keyword>
<dbReference type="PANTHER" id="PTHR37534:SF20">
    <property type="entry name" value="PRO1A C6 ZINK-FINGER PROTEIN"/>
    <property type="match status" value="1"/>
</dbReference>
<dbReference type="CDD" id="cd00067">
    <property type="entry name" value="GAL4"/>
    <property type="match status" value="1"/>
</dbReference>
<feature type="region of interest" description="Disordered" evidence="3">
    <location>
        <begin position="1"/>
        <end position="58"/>
    </location>
</feature>
<feature type="domain" description="Zn(2)-C6 fungal-type" evidence="4">
    <location>
        <begin position="64"/>
        <end position="94"/>
    </location>
</feature>
<dbReference type="SUPFAM" id="SSF57701">
    <property type="entry name" value="Zn2/Cys6 DNA-binding domain"/>
    <property type="match status" value="1"/>
</dbReference>
<dbReference type="GO" id="GO:0000981">
    <property type="term" value="F:DNA-binding transcription factor activity, RNA polymerase II-specific"/>
    <property type="evidence" value="ECO:0007669"/>
    <property type="project" value="InterPro"/>
</dbReference>
<dbReference type="EMBL" id="JAACJL010000045">
    <property type="protein sequence ID" value="KAF4613699.1"/>
    <property type="molecule type" value="Genomic_DNA"/>
</dbReference>
<dbReference type="PANTHER" id="PTHR37534">
    <property type="entry name" value="TRANSCRIPTIONAL ACTIVATOR PROTEIN UGA3"/>
    <property type="match status" value="1"/>
</dbReference>
<dbReference type="InterPro" id="IPR021858">
    <property type="entry name" value="Fun_TF"/>
</dbReference>
<dbReference type="AlphaFoldDB" id="A0A8H4QMA4"/>
<proteinExistence type="predicted"/>
<dbReference type="PROSITE" id="PS50048">
    <property type="entry name" value="ZN2_CY6_FUNGAL_2"/>
    <property type="match status" value="1"/>
</dbReference>
<feature type="compositionally biased region" description="Low complexity" evidence="3">
    <location>
        <begin position="8"/>
        <end position="23"/>
    </location>
</feature>
<evidence type="ECO:0000256" key="2">
    <source>
        <dbReference type="ARBA" id="ARBA00023242"/>
    </source>
</evidence>
<evidence type="ECO:0000256" key="3">
    <source>
        <dbReference type="SAM" id="MobiDB-lite"/>
    </source>
</evidence>
<dbReference type="GO" id="GO:0005634">
    <property type="term" value="C:nucleus"/>
    <property type="evidence" value="ECO:0007669"/>
    <property type="project" value="UniProtKB-SubCell"/>
</dbReference>
<evidence type="ECO:0000313" key="6">
    <source>
        <dbReference type="Proteomes" id="UP000521872"/>
    </source>
</evidence>
<feature type="compositionally biased region" description="Polar residues" evidence="3">
    <location>
        <begin position="42"/>
        <end position="56"/>
    </location>
</feature>
<protein>
    <recommendedName>
        <fullName evidence="4">Zn(2)-C6 fungal-type domain-containing protein</fullName>
    </recommendedName>
</protein>
<evidence type="ECO:0000313" key="5">
    <source>
        <dbReference type="EMBL" id="KAF4613699.1"/>
    </source>
</evidence>
<evidence type="ECO:0000256" key="1">
    <source>
        <dbReference type="ARBA" id="ARBA00004123"/>
    </source>
</evidence>
<dbReference type="PROSITE" id="PS00463">
    <property type="entry name" value="ZN2_CY6_FUNGAL_1"/>
    <property type="match status" value="1"/>
</dbReference>
<accession>A0A8H4QMA4</accession>
<dbReference type="GO" id="GO:0008270">
    <property type="term" value="F:zinc ion binding"/>
    <property type="evidence" value="ECO:0007669"/>
    <property type="project" value="InterPro"/>
</dbReference>
<sequence>MAYRSHTASPAGSQSPASSSSSPYINDTPLDTLVPPHDDQDSSFGTPNHSTTSLPRNGNAGKGGCWTCRVRRKKCDEQREGDSCKTCKRLTIKCLGWGAKRPEWMRDKKNVDAYKANIKAQLTRAGLIRGQPRHNPLAVPSQRGNAHHVRRPANHHPSNNANRLSFESFQHSSELSFPHMSHNSNMNPSHLLNAGLHTSASSSYEDLLRLDQYDPSTSYLQPSLVNPPLIQDSLLDFGLLLQPSGNDMLFPDPTLLPPPPSQSQEEFAAQEGLVVYYFDNVHRMQSCFGGKELNDITYAAIVDEPRGAVTLAVCALAELHCRQTRVSQGLEPFQGPEKANTSYLRDEAILVMQNNKSARGCWVDSDAIAAYHLVNYSQMSGGAYDWETPFQILVNWLMQTNLHLAENPWVAFINMSSTQQYFVKATLWLDIFSSISVLRAPKFLTLFQSLFEAQNSERDSFWPNDQKLHMENMTGCPDDALWAIAEISALAHWKASQIRNGCLSYPELVRRGTIIGQRLHRSQSQLPTTADGGHSGSADVVHPTPEERMLVSTIFRETANLYLQTVLSNSTPGVPEITTSVQNIVRLFSQLFPSELDRALVFPICLAGCMTNDSSIRDFFKVRLRGLNETFGNLMQTRRLMEAVWQKRDINGKDVDVNETIREQNLRLLLI</sequence>
<keyword evidence="6" id="KW-1185">Reference proteome</keyword>
<evidence type="ECO:0000259" key="4">
    <source>
        <dbReference type="PROSITE" id="PS50048"/>
    </source>
</evidence>
<dbReference type="Proteomes" id="UP000521872">
    <property type="component" value="Unassembled WGS sequence"/>
</dbReference>